<evidence type="ECO:0000313" key="1">
    <source>
        <dbReference type="EMBL" id="KAG7441325.1"/>
    </source>
</evidence>
<name>A0A9P7VIT9_9AGAR</name>
<dbReference type="AlphaFoldDB" id="A0A9P7VIT9"/>
<evidence type="ECO:0000313" key="2">
    <source>
        <dbReference type="Proteomes" id="UP000812287"/>
    </source>
</evidence>
<dbReference type="RefSeq" id="XP_043034825.1">
    <property type="nucleotide sequence ID" value="XM_043177822.1"/>
</dbReference>
<organism evidence="1 2">
    <name type="scientific">Guyanagaster necrorhizus</name>
    <dbReference type="NCBI Taxonomy" id="856835"/>
    <lineage>
        <taxon>Eukaryota</taxon>
        <taxon>Fungi</taxon>
        <taxon>Dikarya</taxon>
        <taxon>Basidiomycota</taxon>
        <taxon>Agaricomycotina</taxon>
        <taxon>Agaricomycetes</taxon>
        <taxon>Agaricomycetidae</taxon>
        <taxon>Agaricales</taxon>
        <taxon>Marasmiineae</taxon>
        <taxon>Physalacriaceae</taxon>
        <taxon>Guyanagaster</taxon>
    </lineage>
</organism>
<gene>
    <name evidence="1" type="ORF">BT62DRAFT_1011749</name>
</gene>
<protein>
    <submittedName>
        <fullName evidence="1">Uncharacterized protein</fullName>
    </submittedName>
</protein>
<sequence>MLMLTGIYRHVERIYRPRSFARATHMPTRQHGAEEKIDTQNEDKMNVTWWDLIACPFQALPSLVTQSSQLEMQLNFTGAFGHGSCAHCSRPLSLNSRLLVVLVWVIIDSGIDAACMDTCMRCGSSSPRLCVETECSRLPHRLGSVGAPLLPFRLSARVADPSGVSPSPNGIYDFEVNSVLVLFELSSQCRPSASNRLGFIPADEHSDLIADKMVMNGIVVVLVFVLAEDVGVGAGISDRAILPGAKRSAKNFSRQVYNDTLTIDDDAQIHTHGPLPTGIQGAHVQRTLITPWLPPCSATLTTRVLCRLSDEQVHLAPRFSTVLCHSSPASRFCRYSELNPFTLSPFITPPRITEYGSSSRLTVAAHCQTNASMVNGVAPFDWRHARTLKPSEGA</sequence>
<dbReference type="Proteomes" id="UP000812287">
    <property type="component" value="Unassembled WGS sequence"/>
</dbReference>
<dbReference type="EMBL" id="MU250561">
    <property type="protein sequence ID" value="KAG7441325.1"/>
    <property type="molecule type" value="Genomic_DNA"/>
</dbReference>
<comment type="caution">
    <text evidence="1">The sequence shown here is derived from an EMBL/GenBank/DDBJ whole genome shotgun (WGS) entry which is preliminary data.</text>
</comment>
<reference evidence="1" key="1">
    <citation type="submission" date="2020-11" db="EMBL/GenBank/DDBJ databases">
        <title>Adaptations for nitrogen fixation in a non-lichenized fungal sporocarp promotes dispersal by wood-feeding termites.</title>
        <authorList>
            <consortium name="DOE Joint Genome Institute"/>
            <person name="Koch R.A."/>
            <person name="Yoon G."/>
            <person name="Arayal U."/>
            <person name="Lail K."/>
            <person name="Amirebrahimi M."/>
            <person name="Labutti K."/>
            <person name="Lipzen A."/>
            <person name="Riley R."/>
            <person name="Barry K."/>
            <person name="Henrissat B."/>
            <person name="Grigoriev I.V."/>
            <person name="Herr J.R."/>
            <person name="Aime M.C."/>
        </authorList>
    </citation>
    <scope>NUCLEOTIDE SEQUENCE</scope>
    <source>
        <strain evidence="1">MCA 3950</strain>
    </source>
</reference>
<proteinExistence type="predicted"/>
<accession>A0A9P7VIT9</accession>
<keyword evidence="2" id="KW-1185">Reference proteome</keyword>
<dbReference type="GeneID" id="66100109"/>